<evidence type="ECO:0000313" key="8">
    <source>
        <dbReference type="EMBL" id="CAF1110501.1"/>
    </source>
</evidence>
<dbReference type="Proteomes" id="UP000663845">
    <property type="component" value="Unassembled WGS sequence"/>
</dbReference>
<comment type="subcellular location">
    <subcellularLocation>
        <location evidence="1">Membrane</location>
        <topology evidence="1">Multi-pass membrane protein</topology>
    </subcellularLocation>
</comment>
<dbReference type="PANTHER" id="PTHR13163">
    <property type="entry name" value="SPINAL CORD EXPRESSION PROTEIN 4"/>
    <property type="match status" value="1"/>
</dbReference>
<feature type="transmembrane region" description="Helical" evidence="6">
    <location>
        <begin position="6"/>
        <end position="25"/>
    </location>
</feature>
<dbReference type="EMBL" id="CAJNOG010000158">
    <property type="protein sequence ID" value="CAF1021775.1"/>
    <property type="molecule type" value="Genomic_DNA"/>
</dbReference>
<dbReference type="Proteomes" id="UP000663881">
    <property type="component" value="Unassembled WGS sequence"/>
</dbReference>
<name>A0A814PTT5_9BILA</name>
<accession>A0A814PTT5</accession>
<dbReference type="EMBL" id="CAJNON010000215">
    <property type="protein sequence ID" value="CAF1110501.1"/>
    <property type="molecule type" value="Genomic_DNA"/>
</dbReference>
<evidence type="ECO:0000313" key="7">
    <source>
        <dbReference type="EMBL" id="CAF1021775.1"/>
    </source>
</evidence>
<keyword evidence="3 6" id="KW-0812">Transmembrane</keyword>
<keyword evidence="13" id="KW-1185">Reference proteome</keyword>
<gene>
    <name evidence="9" type="ORF">BJG266_LOCUS22149</name>
    <name evidence="7" type="ORF">JYZ213_LOCUS17106</name>
    <name evidence="12" type="ORF">OKA104_LOCUS42762</name>
    <name evidence="11" type="ORF">OXD698_LOCUS42573</name>
    <name evidence="10" type="ORF">QVE165_LOCUS31470</name>
    <name evidence="8" type="ORF">VCS650_LOCUS20614</name>
</gene>
<dbReference type="Proteomes" id="UP000663891">
    <property type="component" value="Unassembled WGS sequence"/>
</dbReference>
<evidence type="ECO:0000256" key="5">
    <source>
        <dbReference type="ARBA" id="ARBA00023136"/>
    </source>
</evidence>
<dbReference type="GO" id="GO:0016020">
    <property type="term" value="C:membrane"/>
    <property type="evidence" value="ECO:0007669"/>
    <property type="project" value="UniProtKB-SubCell"/>
</dbReference>
<dbReference type="EMBL" id="CAJOAY010011284">
    <property type="protein sequence ID" value="CAF4234839.1"/>
    <property type="molecule type" value="Genomic_DNA"/>
</dbReference>
<evidence type="ECO:0000313" key="12">
    <source>
        <dbReference type="EMBL" id="CAF4234839.1"/>
    </source>
</evidence>
<evidence type="ECO:0000313" key="11">
    <source>
        <dbReference type="EMBL" id="CAF4234312.1"/>
    </source>
</evidence>
<evidence type="ECO:0000256" key="2">
    <source>
        <dbReference type="ARBA" id="ARBA00006679"/>
    </source>
</evidence>
<keyword evidence="4 6" id="KW-1133">Transmembrane helix</keyword>
<dbReference type="Proteomes" id="UP000663877">
    <property type="component" value="Unassembled WGS sequence"/>
</dbReference>
<evidence type="ECO:0000313" key="13">
    <source>
        <dbReference type="Proteomes" id="UP000663832"/>
    </source>
</evidence>
<evidence type="ECO:0000256" key="1">
    <source>
        <dbReference type="ARBA" id="ARBA00004141"/>
    </source>
</evidence>
<organism evidence="8 14">
    <name type="scientific">Adineta steineri</name>
    <dbReference type="NCBI Taxonomy" id="433720"/>
    <lineage>
        <taxon>Eukaryota</taxon>
        <taxon>Metazoa</taxon>
        <taxon>Spiralia</taxon>
        <taxon>Gnathifera</taxon>
        <taxon>Rotifera</taxon>
        <taxon>Eurotatoria</taxon>
        <taxon>Bdelloidea</taxon>
        <taxon>Adinetida</taxon>
        <taxon>Adinetidae</taxon>
        <taxon>Adineta</taxon>
    </lineage>
</organism>
<protein>
    <submittedName>
        <fullName evidence="8">Uncharacterized protein</fullName>
    </submittedName>
</protein>
<comment type="caution">
    <text evidence="8">The sequence shown here is derived from an EMBL/GenBank/DDBJ whole genome shotgun (WGS) entry which is preliminary data.</text>
</comment>
<evidence type="ECO:0000313" key="9">
    <source>
        <dbReference type="EMBL" id="CAF1115473.1"/>
    </source>
</evidence>
<comment type="similarity">
    <text evidence="2">Belongs to the DoxX family.</text>
</comment>
<dbReference type="AlphaFoldDB" id="A0A814PTT5"/>
<keyword evidence="5 6" id="KW-0472">Membrane</keyword>
<dbReference type="Proteomes" id="UP000663844">
    <property type="component" value="Unassembled WGS sequence"/>
</dbReference>
<feature type="transmembrane region" description="Helical" evidence="6">
    <location>
        <begin position="107"/>
        <end position="128"/>
    </location>
</feature>
<evidence type="ECO:0000256" key="3">
    <source>
        <dbReference type="ARBA" id="ARBA00022692"/>
    </source>
</evidence>
<dbReference type="EMBL" id="CAJNOI010000137">
    <property type="protein sequence ID" value="CAF1115473.1"/>
    <property type="molecule type" value="Genomic_DNA"/>
</dbReference>
<dbReference type="EMBL" id="CAJOAZ010011268">
    <property type="protein sequence ID" value="CAF4234312.1"/>
    <property type="molecule type" value="Genomic_DNA"/>
</dbReference>
<dbReference type="PANTHER" id="PTHR13163:SF2">
    <property type="entry name" value="TRANSMEMBRANE PROTEIN 35B"/>
    <property type="match status" value="1"/>
</dbReference>
<dbReference type="InterPro" id="IPR040399">
    <property type="entry name" value="TMEM35A/B"/>
</dbReference>
<dbReference type="Proteomes" id="UP000663832">
    <property type="component" value="Unassembled WGS sequence"/>
</dbReference>
<reference evidence="8" key="1">
    <citation type="submission" date="2021-02" db="EMBL/GenBank/DDBJ databases">
        <authorList>
            <person name="Nowell W R."/>
        </authorList>
    </citation>
    <scope>NUCLEOTIDE SEQUENCE</scope>
</reference>
<evidence type="ECO:0000313" key="10">
    <source>
        <dbReference type="EMBL" id="CAF1305136.1"/>
    </source>
</evidence>
<sequence>MASLSLHLLTILLGAFFIFLGHLHLTPQFFPEYHNQIKNEFGKFNKEFPLHRQTNWRPYAKNYRLATGITEVVCGALLLLGFSQTLATIVLLMIMTNATITFQKLNYRIEYIGAAIFISFLLVVRLVLVSKSKVKHAVKATKEKIEKKVK</sequence>
<evidence type="ECO:0000256" key="4">
    <source>
        <dbReference type="ARBA" id="ARBA00022989"/>
    </source>
</evidence>
<feature type="transmembrane region" description="Helical" evidence="6">
    <location>
        <begin position="72"/>
        <end position="95"/>
    </location>
</feature>
<evidence type="ECO:0000256" key="6">
    <source>
        <dbReference type="SAM" id="Phobius"/>
    </source>
</evidence>
<dbReference type="OrthoDB" id="432685at2759"/>
<proteinExistence type="inferred from homology"/>
<dbReference type="EMBL" id="CAJNOM010000270">
    <property type="protein sequence ID" value="CAF1305136.1"/>
    <property type="molecule type" value="Genomic_DNA"/>
</dbReference>
<evidence type="ECO:0000313" key="14">
    <source>
        <dbReference type="Proteomes" id="UP000663891"/>
    </source>
</evidence>